<accession>D6U219</accession>
<evidence type="ECO:0000313" key="2">
    <source>
        <dbReference type="EMBL" id="EFH80903.1"/>
    </source>
</evidence>
<keyword evidence="1" id="KW-1133">Transmembrane helix</keyword>
<dbReference type="AlphaFoldDB" id="D6U219"/>
<keyword evidence="1" id="KW-0812">Transmembrane</keyword>
<sequence>MKFDILHLHYRQTHLHYRLLFGGLGARQICIILYSVTFLSGLLALTLPSRYKIPGFVLVALTMGVLLWWSRQLQDKRETQQGVITGEQSK</sequence>
<name>D6U219_KTERA</name>
<dbReference type="InParanoid" id="D6U219"/>
<feature type="transmembrane region" description="Helical" evidence="1">
    <location>
        <begin position="20"/>
        <end position="45"/>
    </location>
</feature>
<evidence type="ECO:0000256" key="1">
    <source>
        <dbReference type="SAM" id="Phobius"/>
    </source>
</evidence>
<dbReference type="EMBL" id="ADVG01000004">
    <property type="protein sequence ID" value="EFH80903.1"/>
    <property type="molecule type" value="Genomic_DNA"/>
</dbReference>
<protein>
    <submittedName>
        <fullName evidence="2">Uncharacterized protein</fullName>
    </submittedName>
</protein>
<comment type="caution">
    <text evidence="2">The sequence shown here is derived from an EMBL/GenBank/DDBJ whole genome shotgun (WGS) entry which is preliminary data.</text>
</comment>
<reference evidence="2 3" key="1">
    <citation type="journal article" date="2011" name="Stand. Genomic Sci.">
        <title>Non-contiguous finished genome sequence and contextual data of the filamentous soil bacterium Ktedonobacter racemifer type strain (SOSP1-21).</title>
        <authorList>
            <person name="Chang Y.J."/>
            <person name="Land M."/>
            <person name="Hauser L."/>
            <person name="Chertkov O."/>
            <person name="Del Rio T.G."/>
            <person name="Nolan M."/>
            <person name="Copeland A."/>
            <person name="Tice H."/>
            <person name="Cheng J.F."/>
            <person name="Lucas S."/>
            <person name="Han C."/>
            <person name="Goodwin L."/>
            <person name="Pitluck S."/>
            <person name="Ivanova N."/>
            <person name="Ovchinikova G."/>
            <person name="Pati A."/>
            <person name="Chen A."/>
            <person name="Palaniappan K."/>
            <person name="Mavromatis K."/>
            <person name="Liolios K."/>
            <person name="Brettin T."/>
            <person name="Fiebig A."/>
            <person name="Rohde M."/>
            <person name="Abt B."/>
            <person name="Goker M."/>
            <person name="Detter J.C."/>
            <person name="Woyke T."/>
            <person name="Bristow J."/>
            <person name="Eisen J.A."/>
            <person name="Markowitz V."/>
            <person name="Hugenholtz P."/>
            <person name="Kyrpides N.C."/>
            <person name="Klenk H.P."/>
            <person name="Lapidus A."/>
        </authorList>
    </citation>
    <scope>NUCLEOTIDE SEQUENCE [LARGE SCALE GENOMIC DNA]</scope>
    <source>
        <strain evidence="3">DSM 44963</strain>
    </source>
</reference>
<evidence type="ECO:0000313" key="3">
    <source>
        <dbReference type="Proteomes" id="UP000004508"/>
    </source>
</evidence>
<dbReference type="STRING" id="485913.Krac_1536"/>
<keyword evidence="3" id="KW-1185">Reference proteome</keyword>
<gene>
    <name evidence="2" type="ORF">Krac_1536</name>
</gene>
<dbReference type="RefSeq" id="WP_007917965.1">
    <property type="nucleotide sequence ID" value="NZ_ADVG01000004.1"/>
</dbReference>
<dbReference type="Proteomes" id="UP000004508">
    <property type="component" value="Unassembled WGS sequence"/>
</dbReference>
<organism evidence="2 3">
    <name type="scientific">Ktedonobacter racemifer DSM 44963</name>
    <dbReference type="NCBI Taxonomy" id="485913"/>
    <lineage>
        <taxon>Bacteria</taxon>
        <taxon>Bacillati</taxon>
        <taxon>Chloroflexota</taxon>
        <taxon>Ktedonobacteria</taxon>
        <taxon>Ktedonobacterales</taxon>
        <taxon>Ktedonobacteraceae</taxon>
        <taxon>Ktedonobacter</taxon>
    </lineage>
</organism>
<feature type="transmembrane region" description="Helical" evidence="1">
    <location>
        <begin position="51"/>
        <end position="69"/>
    </location>
</feature>
<proteinExistence type="predicted"/>
<keyword evidence="1" id="KW-0472">Membrane</keyword>